<dbReference type="InterPro" id="IPR053737">
    <property type="entry name" value="Type_II_TA_Toxin"/>
</dbReference>
<evidence type="ECO:0000313" key="2">
    <source>
        <dbReference type="EMBL" id="OWW20703.1"/>
    </source>
</evidence>
<dbReference type="EMBL" id="LSTO01000001">
    <property type="protein sequence ID" value="OWW20703.1"/>
    <property type="molecule type" value="Genomic_DNA"/>
</dbReference>
<evidence type="ECO:0000259" key="1">
    <source>
        <dbReference type="Pfam" id="PF02661"/>
    </source>
</evidence>
<name>A0A254TJC9_9BURK</name>
<proteinExistence type="predicted"/>
<dbReference type="InterPro" id="IPR006440">
    <property type="entry name" value="Doc"/>
</dbReference>
<accession>A0A254TJC9</accession>
<comment type="caution">
    <text evidence="2">The sequence shown here is derived from an EMBL/GenBank/DDBJ whole genome shotgun (WGS) entry which is preliminary data.</text>
</comment>
<dbReference type="InterPro" id="IPR003812">
    <property type="entry name" value="Fido"/>
</dbReference>
<dbReference type="RefSeq" id="WP_088707570.1">
    <property type="nucleotide sequence ID" value="NZ_LSTO01000001.1"/>
</dbReference>
<gene>
    <name evidence="2" type="ORF">AYR66_15630</name>
</gene>
<dbReference type="PANTHER" id="PTHR39426">
    <property type="entry name" value="HOMOLOGY TO DEATH-ON-CURING PROTEIN OF PHAGE P1"/>
    <property type="match status" value="1"/>
</dbReference>
<dbReference type="PANTHER" id="PTHR39426:SF1">
    <property type="entry name" value="HOMOLOGY TO DEATH-ON-CURING PROTEIN OF PHAGE P1"/>
    <property type="match status" value="1"/>
</dbReference>
<dbReference type="OrthoDB" id="9802752at2"/>
<keyword evidence="3" id="KW-1185">Reference proteome</keyword>
<dbReference type="Pfam" id="PF02661">
    <property type="entry name" value="Fic"/>
    <property type="match status" value="1"/>
</dbReference>
<sequence>MNLFCVEPDALLLLHEESLGEQGANSGPCDDALLEAALSHPLHLAVARPVDIADVAAAYACGILRYRPFAVGNERVALLAMGLFLYLNDWRLEAPPQEAADVIWQTSAAILDEPGLANWVRSYL</sequence>
<organism evidence="2 3">
    <name type="scientific">Noviherbaspirillum denitrificans</name>
    <dbReference type="NCBI Taxonomy" id="1968433"/>
    <lineage>
        <taxon>Bacteria</taxon>
        <taxon>Pseudomonadati</taxon>
        <taxon>Pseudomonadota</taxon>
        <taxon>Betaproteobacteria</taxon>
        <taxon>Burkholderiales</taxon>
        <taxon>Oxalobacteraceae</taxon>
        <taxon>Noviherbaspirillum</taxon>
    </lineage>
</organism>
<reference evidence="2 3" key="1">
    <citation type="submission" date="2016-02" db="EMBL/GenBank/DDBJ databases">
        <authorList>
            <person name="Wen L."/>
            <person name="He K."/>
            <person name="Yang H."/>
        </authorList>
    </citation>
    <scope>NUCLEOTIDE SEQUENCE [LARGE SCALE GENOMIC DNA]</scope>
    <source>
        <strain evidence="2 3">TSA40</strain>
    </source>
</reference>
<protein>
    <recommendedName>
        <fullName evidence="1">Fido domain-containing protein</fullName>
    </recommendedName>
</protein>
<evidence type="ECO:0000313" key="3">
    <source>
        <dbReference type="Proteomes" id="UP000197535"/>
    </source>
</evidence>
<dbReference type="Gene3D" id="1.20.120.1870">
    <property type="entry name" value="Fic/DOC protein, Fido domain"/>
    <property type="match status" value="1"/>
</dbReference>
<dbReference type="GO" id="GO:0016301">
    <property type="term" value="F:kinase activity"/>
    <property type="evidence" value="ECO:0007669"/>
    <property type="project" value="InterPro"/>
</dbReference>
<dbReference type="AlphaFoldDB" id="A0A254TJC9"/>
<dbReference type="Proteomes" id="UP000197535">
    <property type="component" value="Unassembled WGS sequence"/>
</dbReference>
<feature type="domain" description="Fido" evidence="1">
    <location>
        <begin position="9"/>
        <end position="85"/>
    </location>
</feature>